<reference evidence="1" key="2">
    <citation type="submission" date="2021-04" db="EMBL/GenBank/DDBJ databases">
        <authorList>
            <person name="Gilroy R."/>
        </authorList>
    </citation>
    <scope>NUCLEOTIDE SEQUENCE</scope>
    <source>
        <strain evidence="1">G4-2901</strain>
    </source>
</reference>
<name>A0A948WVM0_9BACT</name>
<accession>A0A948WVM0</accession>
<comment type="caution">
    <text evidence="1">The sequence shown here is derived from an EMBL/GenBank/DDBJ whole genome shotgun (WGS) entry which is preliminary data.</text>
</comment>
<proteinExistence type="predicted"/>
<dbReference type="InterPro" id="IPR032252">
    <property type="entry name" value="DUF4827"/>
</dbReference>
<dbReference type="AlphaFoldDB" id="A0A948WVM0"/>
<reference evidence="1" key="1">
    <citation type="journal article" date="2021" name="PeerJ">
        <title>Extensive microbial diversity within the chicken gut microbiome revealed by metagenomics and culture.</title>
        <authorList>
            <person name="Gilroy R."/>
            <person name="Ravi A."/>
            <person name="Getino M."/>
            <person name="Pursley I."/>
            <person name="Horton D.L."/>
            <person name="Alikhan N.F."/>
            <person name="Baker D."/>
            <person name="Gharbi K."/>
            <person name="Hall N."/>
            <person name="Watson M."/>
            <person name="Adriaenssens E.M."/>
            <person name="Foster-Nyarko E."/>
            <person name="Jarju S."/>
            <person name="Secka A."/>
            <person name="Antonio M."/>
            <person name="Oren A."/>
            <person name="Chaudhuri R.R."/>
            <person name="La Ragione R."/>
            <person name="Hildebrand F."/>
            <person name="Pallen M.J."/>
        </authorList>
    </citation>
    <scope>NUCLEOTIDE SEQUENCE</scope>
    <source>
        <strain evidence="1">G4-2901</strain>
    </source>
</reference>
<protein>
    <submittedName>
        <fullName evidence="1">DUF4827 domain-containing protein</fullName>
    </submittedName>
</protein>
<dbReference type="PROSITE" id="PS51257">
    <property type="entry name" value="PROKAR_LIPOPROTEIN"/>
    <property type="match status" value="1"/>
</dbReference>
<dbReference type="Pfam" id="PF16109">
    <property type="entry name" value="DUF4827"/>
    <property type="match status" value="1"/>
</dbReference>
<organism evidence="1 2">
    <name type="scientific">Candidatus Phocaeicola faecigallinarum</name>
    <dbReference type="NCBI Taxonomy" id="2838732"/>
    <lineage>
        <taxon>Bacteria</taxon>
        <taxon>Pseudomonadati</taxon>
        <taxon>Bacteroidota</taxon>
        <taxon>Bacteroidia</taxon>
        <taxon>Bacteroidales</taxon>
        <taxon>Bacteroidaceae</taxon>
        <taxon>Phocaeicola</taxon>
    </lineage>
</organism>
<dbReference type="Proteomes" id="UP000783796">
    <property type="component" value="Unassembled WGS sequence"/>
</dbReference>
<evidence type="ECO:0000313" key="2">
    <source>
        <dbReference type="Proteomes" id="UP000783796"/>
    </source>
</evidence>
<dbReference type="EMBL" id="JAHLFW010000001">
    <property type="protein sequence ID" value="MBU3836744.1"/>
    <property type="molecule type" value="Genomic_DNA"/>
</dbReference>
<gene>
    <name evidence="1" type="ORF">H9777_00125</name>
</gene>
<evidence type="ECO:0000313" key="1">
    <source>
        <dbReference type="EMBL" id="MBU3836744.1"/>
    </source>
</evidence>
<dbReference type="InterPro" id="IPR046357">
    <property type="entry name" value="PPIase_dom_sf"/>
</dbReference>
<sequence>MKKLFYLSVLVYVLSFGLQSCNNGKTYAEQKEEEADAINKFILENDIKVISEKEFIENDTVTKENEYVLFDKSGVYMNIQYRGDGEILKEGRYTISSRFMEICIMDVADFSISAGDTLLYNTKSPYSENFLVTVGSSGSYSASFTDVAQSEMYLRYETSAVPSGWLVPLAYLKLRSYISAPPSEKIARVKLIVPHSEGTYYAQRYVYPCYYEITYDLN</sequence>
<dbReference type="Gene3D" id="3.10.50.40">
    <property type="match status" value="1"/>
</dbReference>
<dbReference type="GO" id="GO:0003755">
    <property type="term" value="F:peptidyl-prolyl cis-trans isomerase activity"/>
    <property type="evidence" value="ECO:0007669"/>
    <property type="project" value="InterPro"/>
</dbReference>